<dbReference type="RefSeq" id="XP_046010286.1">
    <property type="nucleotide sequence ID" value="XM_046154439.1"/>
</dbReference>
<dbReference type="GO" id="GO:0006783">
    <property type="term" value="P:heme biosynthetic process"/>
    <property type="evidence" value="ECO:0007669"/>
    <property type="project" value="UniProtKB-KW"/>
</dbReference>
<dbReference type="GeneID" id="70183985"/>
<dbReference type="Proteomes" id="UP000756346">
    <property type="component" value="Unassembled WGS sequence"/>
</dbReference>
<comment type="catalytic activity">
    <reaction evidence="11">
        <text>protoporphyrinogen IX + 3 O2 = protoporphyrin IX + 3 H2O2</text>
        <dbReference type="Rhea" id="RHEA:25576"/>
        <dbReference type="ChEBI" id="CHEBI:15379"/>
        <dbReference type="ChEBI" id="CHEBI:16240"/>
        <dbReference type="ChEBI" id="CHEBI:57306"/>
        <dbReference type="ChEBI" id="CHEBI:57307"/>
        <dbReference type="EC" id="1.3.3.4"/>
    </reaction>
</comment>
<dbReference type="Pfam" id="PF01593">
    <property type="entry name" value="Amino_oxidase"/>
    <property type="match status" value="1"/>
</dbReference>
<evidence type="ECO:0000256" key="6">
    <source>
        <dbReference type="ARBA" id="ARBA00022630"/>
    </source>
</evidence>
<evidence type="ECO:0000313" key="15">
    <source>
        <dbReference type="Proteomes" id="UP000756346"/>
    </source>
</evidence>
<evidence type="ECO:0000256" key="12">
    <source>
        <dbReference type="SAM" id="MobiDB-lite"/>
    </source>
</evidence>
<comment type="caution">
    <text evidence="14">The sequence shown here is derived from an EMBL/GenBank/DDBJ whole genome shotgun (WGS) entry which is preliminary data.</text>
</comment>
<keyword evidence="15" id="KW-1185">Reference proteome</keyword>
<keyword evidence="8" id="KW-0560">Oxidoreductase</keyword>
<dbReference type="InterPro" id="IPR050464">
    <property type="entry name" value="Zeta_carotene_desat/Oxidored"/>
</dbReference>
<evidence type="ECO:0000256" key="8">
    <source>
        <dbReference type="ARBA" id="ARBA00023002"/>
    </source>
</evidence>
<evidence type="ECO:0000256" key="9">
    <source>
        <dbReference type="ARBA" id="ARBA00023133"/>
    </source>
</evidence>
<dbReference type="NCBIfam" id="TIGR00562">
    <property type="entry name" value="proto_IX_ox"/>
    <property type="match status" value="1"/>
</dbReference>
<evidence type="ECO:0000256" key="4">
    <source>
        <dbReference type="ARBA" id="ARBA00010551"/>
    </source>
</evidence>
<keyword evidence="7" id="KW-0274">FAD</keyword>
<dbReference type="OrthoDB" id="438553at2759"/>
<dbReference type="SUPFAM" id="SSF54373">
    <property type="entry name" value="FAD-linked reductases, C-terminal domain"/>
    <property type="match status" value="1"/>
</dbReference>
<comment type="function">
    <text evidence="2">Catalyzes the 6-electron oxidation of protoporphyrinogen-IX to form protoporphyrin-IX.</text>
</comment>
<dbReference type="PANTHER" id="PTHR42923:SF3">
    <property type="entry name" value="PROTOPORPHYRINOGEN OXIDASE"/>
    <property type="match status" value="1"/>
</dbReference>
<reference evidence="14" key="1">
    <citation type="journal article" date="2021" name="Nat. Commun.">
        <title>Genetic determinants of endophytism in the Arabidopsis root mycobiome.</title>
        <authorList>
            <person name="Mesny F."/>
            <person name="Miyauchi S."/>
            <person name="Thiergart T."/>
            <person name="Pickel B."/>
            <person name="Atanasova L."/>
            <person name="Karlsson M."/>
            <person name="Huettel B."/>
            <person name="Barry K.W."/>
            <person name="Haridas S."/>
            <person name="Chen C."/>
            <person name="Bauer D."/>
            <person name="Andreopoulos W."/>
            <person name="Pangilinan J."/>
            <person name="LaButti K."/>
            <person name="Riley R."/>
            <person name="Lipzen A."/>
            <person name="Clum A."/>
            <person name="Drula E."/>
            <person name="Henrissat B."/>
            <person name="Kohler A."/>
            <person name="Grigoriev I.V."/>
            <person name="Martin F.M."/>
            <person name="Hacquard S."/>
        </authorList>
    </citation>
    <scope>NUCLEOTIDE SEQUENCE</scope>
    <source>
        <strain evidence="14">MPI-CAGE-CH-0230</strain>
    </source>
</reference>
<dbReference type="GO" id="GO:0005743">
    <property type="term" value="C:mitochondrial inner membrane"/>
    <property type="evidence" value="ECO:0007669"/>
    <property type="project" value="TreeGrafter"/>
</dbReference>
<evidence type="ECO:0000256" key="10">
    <source>
        <dbReference type="ARBA" id="ARBA00023244"/>
    </source>
</evidence>
<keyword evidence="10" id="KW-0627">Porphyrin biosynthesis</keyword>
<evidence type="ECO:0000313" key="14">
    <source>
        <dbReference type="EMBL" id="KAH7027487.1"/>
    </source>
</evidence>
<keyword evidence="9" id="KW-0350">Heme biosynthesis</keyword>
<feature type="region of interest" description="Disordered" evidence="12">
    <location>
        <begin position="43"/>
        <end position="91"/>
    </location>
</feature>
<dbReference type="SUPFAM" id="SSF51905">
    <property type="entry name" value="FAD/NAD(P)-binding domain"/>
    <property type="match status" value="1"/>
</dbReference>
<dbReference type="AlphaFoldDB" id="A0A9P9BKX6"/>
<gene>
    <name evidence="14" type="ORF">B0I36DRAFT_327198</name>
</gene>
<name>A0A9P9BKX6_9PEZI</name>
<proteinExistence type="inferred from homology"/>
<comment type="similarity">
    <text evidence="4">Belongs to the protoporphyrinogen/coproporphyrinogen oxidase family. Protoporphyrinogen oxidase subfamily.</text>
</comment>
<protein>
    <recommendedName>
        <fullName evidence="5">protoporphyrinogen oxidase</fullName>
        <ecNumber evidence="5">1.3.3.4</ecNumber>
    </recommendedName>
</protein>
<feature type="region of interest" description="Disordered" evidence="12">
    <location>
        <begin position="679"/>
        <end position="701"/>
    </location>
</feature>
<dbReference type="InterPro" id="IPR002937">
    <property type="entry name" value="Amino_oxidase"/>
</dbReference>
<accession>A0A9P9BKX6</accession>
<evidence type="ECO:0000256" key="11">
    <source>
        <dbReference type="ARBA" id="ARBA00047554"/>
    </source>
</evidence>
<comment type="pathway">
    <text evidence="3">Porphyrin-containing compound metabolism; protoporphyrin-IX biosynthesis; protoporphyrin-IX from protoporphyrinogen-IX: step 1/1.</text>
</comment>
<evidence type="ECO:0000256" key="7">
    <source>
        <dbReference type="ARBA" id="ARBA00022827"/>
    </source>
</evidence>
<keyword evidence="6" id="KW-0285">Flavoprotein</keyword>
<organism evidence="14 15">
    <name type="scientific">Microdochium trichocladiopsis</name>
    <dbReference type="NCBI Taxonomy" id="1682393"/>
    <lineage>
        <taxon>Eukaryota</taxon>
        <taxon>Fungi</taxon>
        <taxon>Dikarya</taxon>
        <taxon>Ascomycota</taxon>
        <taxon>Pezizomycotina</taxon>
        <taxon>Sordariomycetes</taxon>
        <taxon>Xylariomycetidae</taxon>
        <taxon>Xylariales</taxon>
        <taxon>Microdochiaceae</taxon>
        <taxon>Microdochium</taxon>
    </lineage>
</organism>
<evidence type="ECO:0000256" key="3">
    <source>
        <dbReference type="ARBA" id="ARBA00005073"/>
    </source>
</evidence>
<evidence type="ECO:0000256" key="1">
    <source>
        <dbReference type="ARBA" id="ARBA00001974"/>
    </source>
</evidence>
<dbReference type="EMBL" id="JAGTJQ010000007">
    <property type="protein sequence ID" value="KAH7027487.1"/>
    <property type="molecule type" value="Genomic_DNA"/>
</dbReference>
<dbReference type="InterPro" id="IPR004572">
    <property type="entry name" value="Protoporphyrinogen_oxidase"/>
</dbReference>
<dbReference type="PANTHER" id="PTHR42923">
    <property type="entry name" value="PROTOPORPHYRINOGEN OXIDASE"/>
    <property type="match status" value="1"/>
</dbReference>
<dbReference type="InterPro" id="IPR036188">
    <property type="entry name" value="FAD/NAD-bd_sf"/>
</dbReference>
<feature type="compositionally biased region" description="Polar residues" evidence="12">
    <location>
        <begin position="76"/>
        <end position="91"/>
    </location>
</feature>
<evidence type="ECO:0000256" key="2">
    <source>
        <dbReference type="ARBA" id="ARBA00002600"/>
    </source>
</evidence>
<dbReference type="EC" id="1.3.3.4" evidence="5"/>
<dbReference type="GO" id="GO:0004729">
    <property type="term" value="F:oxygen-dependent protoporphyrinogen oxidase activity"/>
    <property type="evidence" value="ECO:0007669"/>
    <property type="project" value="UniProtKB-EC"/>
</dbReference>
<sequence>MATARSEAASLKLLRRASTAGRYCSIPRRPAVANATLNHTGISGLTTRQQTRDFCGTPSPWNAPAASPKQLKRRSTPQPTTSTAVRRTSSGSKREIAVLGGGLTGLTAAHYLARHAPDAQITLFEAGQTLGGWVHGSIEDTPEGKVVMQQGPRMIRSAKFANRYDDLVFYDVLASLNIQDELKDVGEAASSRYLYYPDRLVRLPGPPFTAQNVVESIRSLLTEPLWDGGLQAAINFLRSHDGKTPKTAQTPQRLDEDESVGHFLERILGDDRPVKNIVSAMMHGIYGGDVYKLSAKHTIFGKMWYNDAGGANPFSAWTAYKELSLLSDIMDGPNRAAVIDMASAAVSRNMLSFDDGMLTLVRALEDDLKRFRNVKINMQTPVVSLSPDGSGQVQLKSRDSSGMVEKRFNKVISTITAKQLSKLAKPKGALAALGQTEAVTIQVVTLWYPEKGLLKNNPGFGYLVPISTPDNDAGILGVIFDSEAQTHNDEPGTKMTVMMGGHHWDGNVYFPTDEQAIEMAIQAVTKSLGIPRMPGMRTTTRLCRDCLPQHFVGHRKLMARAHDELLQTFHGGLAVAGPSYSPAGIMPAMRAGYEVAMRVAKQKAQPWLGDQRPVRERWWSMMPELSTRPGFDVFRHDHIGETGLEGFSRPEAEMVDLVASDALFFRVSTRNFSKLAMDDSGTPKQAIGLSLNPAKAQNRRS</sequence>
<comment type="cofactor">
    <cofactor evidence="1">
        <name>FAD</name>
        <dbReference type="ChEBI" id="CHEBI:57692"/>
    </cofactor>
</comment>
<dbReference type="Gene3D" id="3.50.50.60">
    <property type="entry name" value="FAD/NAD(P)-binding domain"/>
    <property type="match status" value="1"/>
</dbReference>
<feature type="domain" description="Amine oxidase" evidence="13">
    <location>
        <begin position="103"/>
        <end position="599"/>
    </location>
</feature>
<evidence type="ECO:0000259" key="13">
    <source>
        <dbReference type="Pfam" id="PF01593"/>
    </source>
</evidence>
<evidence type="ECO:0000256" key="5">
    <source>
        <dbReference type="ARBA" id="ARBA00012867"/>
    </source>
</evidence>